<dbReference type="RefSeq" id="WP_188909942.1">
    <property type="nucleotide sequence ID" value="NZ_BMMF01000002.1"/>
</dbReference>
<comment type="caution">
    <text evidence="1">The sequence shown here is derived from an EMBL/GenBank/DDBJ whole genome shotgun (WGS) entry which is preliminary data.</text>
</comment>
<organism evidence="1 2">
    <name type="scientific">Salinarimonas ramus</name>
    <dbReference type="NCBI Taxonomy" id="690164"/>
    <lineage>
        <taxon>Bacteria</taxon>
        <taxon>Pseudomonadati</taxon>
        <taxon>Pseudomonadota</taxon>
        <taxon>Alphaproteobacteria</taxon>
        <taxon>Hyphomicrobiales</taxon>
        <taxon>Salinarimonadaceae</taxon>
        <taxon>Salinarimonas</taxon>
    </lineage>
</organism>
<sequence>MHGPIDETHAAPAPSDAAIEGLSNDYLNHYSEVLMLVELAAQDPDAVDDLAAWRPVDYPTYFGASHLRRAPAARAAYEALPDERRAAFEALTRAMDNLSTTAIRALRPPCEPDDAAHVAEVTGPALRRLIARASAFLNSGGRELPDEAEVEAAQRATDRLLERTLAETG</sequence>
<evidence type="ECO:0000313" key="2">
    <source>
        <dbReference type="Proteomes" id="UP000600449"/>
    </source>
</evidence>
<name>A0A917Q4S9_9HYPH</name>
<gene>
    <name evidence="1" type="ORF">GCM10011322_08690</name>
</gene>
<keyword evidence="2" id="KW-1185">Reference proteome</keyword>
<accession>A0A917Q4S9</accession>
<evidence type="ECO:0000313" key="1">
    <source>
        <dbReference type="EMBL" id="GGK24301.1"/>
    </source>
</evidence>
<dbReference type="Proteomes" id="UP000600449">
    <property type="component" value="Unassembled WGS sequence"/>
</dbReference>
<dbReference type="AlphaFoldDB" id="A0A917Q4S9"/>
<proteinExistence type="predicted"/>
<dbReference type="EMBL" id="BMMF01000002">
    <property type="protein sequence ID" value="GGK24301.1"/>
    <property type="molecule type" value="Genomic_DNA"/>
</dbReference>
<reference evidence="1 2" key="1">
    <citation type="journal article" date="2014" name="Int. J. Syst. Evol. Microbiol.">
        <title>Complete genome sequence of Corynebacterium casei LMG S-19264T (=DSM 44701T), isolated from a smear-ripened cheese.</title>
        <authorList>
            <consortium name="US DOE Joint Genome Institute (JGI-PGF)"/>
            <person name="Walter F."/>
            <person name="Albersmeier A."/>
            <person name="Kalinowski J."/>
            <person name="Ruckert C."/>
        </authorList>
    </citation>
    <scope>NUCLEOTIDE SEQUENCE [LARGE SCALE GENOMIC DNA]</scope>
    <source>
        <strain evidence="1 2">CGMCC 1.9161</strain>
    </source>
</reference>
<protein>
    <submittedName>
        <fullName evidence="1">Uncharacterized protein</fullName>
    </submittedName>
</protein>